<dbReference type="GO" id="GO:0005737">
    <property type="term" value="C:cytoplasm"/>
    <property type="evidence" value="ECO:0007669"/>
    <property type="project" value="InterPro"/>
</dbReference>
<keyword evidence="9 13" id="KW-0665">Pyrimidine biosynthesis</keyword>
<evidence type="ECO:0000313" key="16">
    <source>
        <dbReference type="Proteomes" id="UP000596063"/>
    </source>
</evidence>
<dbReference type="GO" id="GO:0106430">
    <property type="term" value="F:dihydroorotate dehydrogenase (quinone) activity"/>
    <property type="evidence" value="ECO:0007669"/>
    <property type="project" value="UniProtKB-EC"/>
</dbReference>
<dbReference type="PIRSF" id="PIRSF000164">
    <property type="entry name" value="DHO_oxidase"/>
    <property type="match status" value="1"/>
</dbReference>
<feature type="binding site" evidence="13">
    <location>
        <position position="65"/>
    </location>
    <ligand>
        <name>substrate</name>
    </ligand>
</feature>
<evidence type="ECO:0000256" key="4">
    <source>
        <dbReference type="ARBA" id="ARBA00005359"/>
    </source>
</evidence>
<feature type="active site" description="Nucleophile" evidence="13">
    <location>
        <position position="174"/>
    </location>
</feature>
<dbReference type="InterPro" id="IPR005720">
    <property type="entry name" value="Dihydroorotate_DH_cat"/>
</dbReference>
<dbReference type="NCBIfam" id="NF003645">
    <property type="entry name" value="PRK05286.1-2"/>
    <property type="match status" value="1"/>
</dbReference>
<evidence type="ECO:0000256" key="3">
    <source>
        <dbReference type="ARBA" id="ARBA00005161"/>
    </source>
</evidence>
<comment type="function">
    <text evidence="1 13">Catalyzes the conversion of dihydroorotate to orotate with quinone as electron acceptor.</text>
</comment>
<dbReference type="NCBIfam" id="NF003644">
    <property type="entry name" value="PRK05286.1-1"/>
    <property type="match status" value="1"/>
</dbReference>
<feature type="binding site" evidence="13">
    <location>
        <begin position="317"/>
        <end position="318"/>
    </location>
    <ligand>
        <name>FMN</name>
        <dbReference type="ChEBI" id="CHEBI:58210"/>
    </ligand>
</feature>
<dbReference type="CDD" id="cd04738">
    <property type="entry name" value="DHOD_2_like"/>
    <property type="match status" value="1"/>
</dbReference>
<dbReference type="InterPro" id="IPR050074">
    <property type="entry name" value="DHO_dehydrogenase"/>
</dbReference>
<evidence type="ECO:0000256" key="7">
    <source>
        <dbReference type="ARBA" id="ARBA00022630"/>
    </source>
</evidence>
<feature type="binding site" evidence="13">
    <location>
        <begin position="110"/>
        <end position="114"/>
    </location>
    <ligand>
        <name>substrate</name>
    </ligand>
</feature>
<comment type="catalytic activity">
    <reaction evidence="12 13">
        <text>(S)-dihydroorotate + a quinone = orotate + a quinol</text>
        <dbReference type="Rhea" id="RHEA:30187"/>
        <dbReference type="ChEBI" id="CHEBI:24646"/>
        <dbReference type="ChEBI" id="CHEBI:30839"/>
        <dbReference type="ChEBI" id="CHEBI:30864"/>
        <dbReference type="ChEBI" id="CHEBI:132124"/>
        <dbReference type="EC" id="1.3.5.2"/>
    </reaction>
</comment>
<dbReference type="InterPro" id="IPR012135">
    <property type="entry name" value="Dihydroorotate_DH_1_2"/>
</dbReference>
<comment type="cofactor">
    <cofactor evidence="13">
        <name>FMN</name>
        <dbReference type="ChEBI" id="CHEBI:58210"/>
    </cofactor>
    <text evidence="13">Binds 1 FMN per subunit.</text>
</comment>
<organism evidence="15 16">
    <name type="scientific">Spongiibacter nanhainus</name>
    <dbReference type="NCBI Taxonomy" id="2794344"/>
    <lineage>
        <taxon>Bacteria</taxon>
        <taxon>Pseudomonadati</taxon>
        <taxon>Pseudomonadota</taxon>
        <taxon>Gammaproteobacteria</taxon>
        <taxon>Cellvibrionales</taxon>
        <taxon>Spongiibacteraceae</taxon>
        <taxon>Spongiibacter</taxon>
    </lineage>
</organism>
<feature type="binding site" evidence="13">
    <location>
        <position position="296"/>
    </location>
    <ligand>
        <name>FMN</name>
        <dbReference type="ChEBI" id="CHEBI:58210"/>
    </ligand>
</feature>
<dbReference type="NCBIfam" id="TIGR01036">
    <property type="entry name" value="pyrD_sub2"/>
    <property type="match status" value="1"/>
</dbReference>
<reference evidence="15 16" key="1">
    <citation type="submission" date="2020-12" db="EMBL/GenBank/DDBJ databases">
        <authorList>
            <person name="Shan Y."/>
        </authorList>
    </citation>
    <scope>NUCLEOTIDE SEQUENCE [LARGE SCALE GENOMIC DNA]</scope>
    <source>
        <strain evidence="16">csc3.9</strain>
    </source>
</reference>
<keyword evidence="11 13" id="KW-0472">Membrane</keyword>
<sequence length="340" mass="35948">MYSLLRRALFCLPTETSHDLALSALSAAQRLGLSSLLATPPAADPRTVMGVEFPNPVGLAAGLDKDGRHIRGLAALGFGFIEIGTVTPRPQPGNPLPRLFRLPEASAIINRMGFNNRGVDQLVDAVRRSGYDGVLGINIGKNKDTPAEQAVDDYLHCLNKVYPLASYITVNLSSPNTPGLRDLQFGQPLIDLLAALKAEQKQLSQTHGRYVPIAVKIAPDMAEADLRGVAKVLIDQQIDGVIATNTTIARDAVKHLPHGAEAGGLSGRPVREASTQAVRILAEELDGKLPIIGVGGIDSGDAAAEKMRAGASLVQVYTGFIYRGPALIADVARALRGLAP</sequence>
<accession>A0A7T4R3I9</accession>
<feature type="binding site" evidence="13">
    <location>
        <begin position="245"/>
        <end position="246"/>
    </location>
    <ligand>
        <name>substrate</name>
    </ligand>
</feature>
<evidence type="ECO:0000256" key="13">
    <source>
        <dbReference type="HAMAP-Rule" id="MF_00225"/>
    </source>
</evidence>
<evidence type="ECO:0000256" key="11">
    <source>
        <dbReference type="ARBA" id="ARBA00023136"/>
    </source>
</evidence>
<dbReference type="GO" id="GO:0006207">
    <property type="term" value="P:'de novo' pyrimidine nucleobase biosynthetic process"/>
    <property type="evidence" value="ECO:0007669"/>
    <property type="project" value="UniProtKB-UniRule"/>
</dbReference>
<dbReference type="GO" id="GO:0044205">
    <property type="term" value="P:'de novo' UMP biosynthetic process"/>
    <property type="evidence" value="ECO:0007669"/>
    <property type="project" value="UniProtKB-UniRule"/>
</dbReference>
<dbReference type="Pfam" id="PF01180">
    <property type="entry name" value="DHO_dh"/>
    <property type="match status" value="1"/>
</dbReference>
<dbReference type="AlphaFoldDB" id="A0A7T4R3I9"/>
<dbReference type="RefSeq" id="WP_198571119.1">
    <property type="nucleotide sequence ID" value="NZ_CP066167.1"/>
</dbReference>
<feature type="binding site" evidence="13">
    <location>
        <position position="216"/>
    </location>
    <ligand>
        <name>FMN</name>
        <dbReference type="ChEBI" id="CHEBI:58210"/>
    </ligand>
</feature>
<feature type="binding site" evidence="13">
    <location>
        <position position="244"/>
    </location>
    <ligand>
        <name>FMN</name>
        <dbReference type="ChEBI" id="CHEBI:58210"/>
    </ligand>
</feature>
<comment type="subcellular location">
    <subcellularLocation>
        <location evidence="2 13">Cell membrane</location>
        <topology evidence="2 13">Peripheral membrane protein</topology>
    </subcellularLocation>
</comment>
<evidence type="ECO:0000256" key="1">
    <source>
        <dbReference type="ARBA" id="ARBA00003125"/>
    </source>
</evidence>
<dbReference type="FunFam" id="3.20.20.70:FF:000028">
    <property type="entry name" value="Dihydroorotate dehydrogenase (quinone)"/>
    <property type="match status" value="1"/>
</dbReference>
<gene>
    <name evidence="13" type="primary">pyrD</name>
    <name evidence="15" type="ORF">I6N98_07260</name>
</gene>
<protein>
    <recommendedName>
        <fullName evidence="13">Dihydroorotate dehydrogenase (quinone)</fullName>
        <ecNumber evidence="13">1.3.5.2</ecNumber>
    </recommendedName>
    <alternativeName>
        <fullName evidence="13">DHOdehase</fullName>
        <shortName evidence="13">DHOD</shortName>
        <shortName evidence="13">DHODase</shortName>
    </alternativeName>
    <alternativeName>
        <fullName evidence="13">Dihydroorotate oxidase</fullName>
    </alternativeName>
</protein>
<dbReference type="NCBIfam" id="NF003652">
    <property type="entry name" value="PRK05286.2-5"/>
    <property type="match status" value="1"/>
</dbReference>
<dbReference type="SUPFAM" id="SSF51395">
    <property type="entry name" value="FMN-linked oxidoreductases"/>
    <property type="match status" value="1"/>
</dbReference>
<dbReference type="UniPathway" id="UPA00070">
    <property type="reaction ID" value="UER00946"/>
</dbReference>
<keyword evidence="8 13" id="KW-0288">FMN</keyword>
<keyword evidence="16" id="KW-1185">Reference proteome</keyword>
<dbReference type="PANTHER" id="PTHR48109">
    <property type="entry name" value="DIHYDROOROTATE DEHYDROGENASE (QUINONE), MITOCHONDRIAL-RELATED"/>
    <property type="match status" value="1"/>
</dbReference>
<dbReference type="NCBIfam" id="NF003646">
    <property type="entry name" value="PRK05286.1-4"/>
    <property type="match status" value="1"/>
</dbReference>
<feature type="binding site" evidence="13">
    <location>
        <begin position="61"/>
        <end position="65"/>
    </location>
    <ligand>
        <name>FMN</name>
        <dbReference type="ChEBI" id="CHEBI:58210"/>
    </ligand>
</feature>
<comment type="similarity">
    <text evidence="4 13">Belongs to the dihydroorotate dehydrogenase family. Type 2 subfamily.</text>
</comment>
<evidence type="ECO:0000256" key="2">
    <source>
        <dbReference type="ARBA" id="ARBA00004202"/>
    </source>
</evidence>
<name>A0A7T4R3I9_9GAMM</name>
<feature type="binding site" evidence="13">
    <location>
        <position position="267"/>
    </location>
    <ligand>
        <name>FMN</name>
        <dbReference type="ChEBI" id="CHEBI:58210"/>
    </ligand>
</feature>
<feature type="binding site" evidence="13">
    <location>
        <position position="138"/>
    </location>
    <ligand>
        <name>FMN</name>
        <dbReference type="ChEBI" id="CHEBI:58210"/>
    </ligand>
</feature>
<dbReference type="PROSITE" id="PS00911">
    <property type="entry name" value="DHODEHASE_1"/>
    <property type="match status" value="1"/>
</dbReference>
<dbReference type="KEGG" id="snan:I6N98_07260"/>
<evidence type="ECO:0000256" key="9">
    <source>
        <dbReference type="ARBA" id="ARBA00022975"/>
    </source>
</evidence>
<feature type="binding site" evidence="13">
    <location>
        <position position="171"/>
    </location>
    <ligand>
        <name>substrate</name>
    </ligand>
</feature>
<comment type="pathway">
    <text evidence="3 13">Pyrimidine metabolism; UMP biosynthesis via de novo pathway; orotate from (S)-dihydroorotate (quinone route): step 1/1.</text>
</comment>
<evidence type="ECO:0000256" key="8">
    <source>
        <dbReference type="ARBA" id="ARBA00022643"/>
    </source>
</evidence>
<dbReference type="EC" id="1.3.5.2" evidence="13"/>
<dbReference type="InterPro" id="IPR013785">
    <property type="entry name" value="Aldolase_TIM"/>
</dbReference>
<feature type="binding site" evidence="13">
    <location>
        <position position="176"/>
    </location>
    <ligand>
        <name>substrate</name>
    </ligand>
</feature>
<feature type="binding site" evidence="13">
    <location>
        <position position="171"/>
    </location>
    <ligand>
        <name>FMN</name>
        <dbReference type="ChEBI" id="CHEBI:58210"/>
    </ligand>
</feature>
<dbReference type="InterPro" id="IPR001295">
    <property type="entry name" value="Dihydroorotate_DH_CS"/>
</dbReference>
<dbReference type="HAMAP" id="MF_00225">
    <property type="entry name" value="DHO_dh_type2"/>
    <property type="match status" value="1"/>
</dbReference>
<dbReference type="PANTHER" id="PTHR48109:SF4">
    <property type="entry name" value="DIHYDROOROTATE DEHYDROGENASE (QUINONE), MITOCHONDRIAL"/>
    <property type="match status" value="1"/>
</dbReference>
<keyword evidence="6 13" id="KW-1003">Cell membrane</keyword>
<evidence type="ECO:0000256" key="12">
    <source>
        <dbReference type="ARBA" id="ARBA00048639"/>
    </source>
</evidence>
<dbReference type="GO" id="GO:0005886">
    <property type="term" value="C:plasma membrane"/>
    <property type="evidence" value="ECO:0007669"/>
    <property type="project" value="UniProtKB-SubCell"/>
</dbReference>
<evidence type="ECO:0000256" key="6">
    <source>
        <dbReference type="ARBA" id="ARBA00022475"/>
    </source>
</evidence>
<evidence type="ECO:0000256" key="5">
    <source>
        <dbReference type="ARBA" id="ARBA00011245"/>
    </source>
</evidence>
<keyword evidence="7 13" id="KW-0285">Flavoprotein</keyword>
<feature type="binding site" evidence="13">
    <location>
        <position position="85"/>
    </location>
    <ligand>
        <name>FMN</name>
        <dbReference type="ChEBI" id="CHEBI:58210"/>
    </ligand>
</feature>
<dbReference type="Gene3D" id="3.20.20.70">
    <property type="entry name" value="Aldolase class I"/>
    <property type="match status" value="1"/>
</dbReference>
<keyword evidence="10 13" id="KW-0560">Oxidoreductase</keyword>
<dbReference type="InterPro" id="IPR005719">
    <property type="entry name" value="Dihydroorotate_DH_2"/>
</dbReference>
<dbReference type="PROSITE" id="PS00912">
    <property type="entry name" value="DHODEHASE_2"/>
    <property type="match status" value="1"/>
</dbReference>
<feature type="domain" description="Dihydroorotate dehydrogenase catalytic" evidence="14">
    <location>
        <begin position="47"/>
        <end position="335"/>
    </location>
</feature>
<comment type="subunit">
    <text evidence="5 13">Monomer.</text>
</comment>
<dbReference type="Proteomes" id="UP000596063">
    <property type="component" value="Chromosome"/>
</dbReference>
<evidence type="ECO:0000259" key="14">
    <source>
        <dbReference type="Pfam" id="PF01180"/>
    </source>
</evidence>
<evidence type="ECO:0000256" key="10">
    <source>
        <dbReference type="ARBA" id="ARBA00023002"/>
    </source>
</evidence>
<dbReference type="EMBL" id="CP066167">
    <property type="protein sequence ID" value="QQD19635.1"/>
    <property type="molecule type" value="Genomic_DNA"/>
</dbReference>
<proteinExistence type="inferred from homology"/>
<evidence type="ECO:0000313" key="15">
    <source>
        <dbReference type="EMBL" id="QQD19635.1"/>
    </source>
</evidence>